<gene>
    <name evidence="1" type="ORF">ENF18_08175</name>
</gene>
<reference evidence="1" key="1">
    <citation type="journal article" date="2020" name="mSystems">
        <title>Genome- and Community-Level Interaction Insights into Carbon Utilization and Element Cycling Functions of Hydrothermarchaeota in Hydrothermal Sediment.</title>
        <authorList>
            <person name="Zhou Z."/>
            <person name="Liu Y."/>
            <person name="Xu W."/>
            <person name="Pan J."/>
            <person name="Luo Z.H."/>
            <person name="Li M."/>
        </authorList>
    </citation>
    <scope>NUCLEOTIDE SEQUENCE [LARGE SCALE GENOMIC DNA]</scope>
    <source>
        <strain evidence="1">HyVt-102</strain>
    </source>
</reference>
<dbReference type="AlphaFoldDB" id="A0A7C0VDJ5"/>
<comment type="caution">
    <text evidence="1">The sequence shown here is derived from an EMBL/GenBank/DDBJ whole genome shotgun (WGS) entry which is preliminary data.</text>
</comment>
<proteinExistence type="predicted"/>
<sequence>MFIFSCDNGHKGMLYYPEYEEEVYSVPDNGVIKMQFFNENEGWIVVNGRVYRTEDGCLTWEMVTPDTGVHVSRAYFVDMGHGWCYERYGKIYYYNGEGWELSIDTGDTISDGGGIKFYDGEEGWCMINYHRLWHYYGGRWDTVIGFPSGYGPFSGLEPVGRGEVFISNFMTFAPPVVIHYKNGVFQIDTIPCDTIGFGYSRFLPYIGFSSPDNGWGIGIRGNYPYLGHIYRYRNGKWELYMLMDMSIPFFLEMLSPDNGWIALEVWEDEFEEFYYEEIIMHWDGREWNIYYIPTDGKVRFYSCFVTEEYLYLGANDGHIIRINIENWR</sequence>
<organism evidence="1">
    <name type="scientific">candidate division WOR-3 bacterium</name>
    <dbReference type="NCBI Taxonomy" id="2052148"/>
    <lineage>
        <taxon>Bacteria</taxon>
        <taxon>Bacteria division WOR-3</taxon>
    </lineage>
</organism>
<accession>A0A7C0VDJ5</accession>
<evidence type="ECO:0000313" key="1">
    <source>
        <dbReference type="EMBL" id="HDI83748.1"/>
    </source>
</evidence>
<name>A0A7C0VDJ5_UNCW3</name>
<dbReference type="Proteomes" id="UP000885847">
    <property type="component" value="Unassembled WGS sequence"/>
</dbReference>
<protein>
    <submittedName>
        <fullName evidence="1">Uncharacterized protein</fullName>
    </submittedName>
</protein>
<dbReference type="EMBL" id="DQWE01000388">
    <property type="protein sequence ID" value="HDI83748.1"/>
    <property type="molecule type" value="Genomic_DNA"/>
</dbReference>